<dbReference type="AlphaFoldDB" id="A0A917H8U9"/>
<protein>
    <submittedName>
        <fullName evidence="7">FMN reductase (NADPH)</fullName>
    </submittedName>
</protein>
<comment type="similarity">
    <text evidence="1 5">Belongs to the flavin oxidoreductase frp family.</text>
</comment>
<dbReference type="Pfam" id="PF00881">
    <property type="entry name" value="Nitroreductase"/>
    <property type="match status" value="1"/>
</dbReference>
<feature type="domain" description="Nitroreductase" evidence="6">
    <location>
        <begin position="8"/>
        <end position="165"/>
    </location>
</feature>
<comment type="caution">
    <text evidence="7">The sequence shown here is derived from an EMBL/GenBank/DDBJ whole genome shotgun (WGS) entry which is preliminary data.</text>
</comment>
<dbReference type="RefSeq" id="WP_188454579.1">
    <property type="nucleotide sequence ID" value="NZ_BMFR01000003.1"/>
</dbReference>
<evidence type="ECO:0000259" key="6">
    <source>
        <dbReference type="Pfam" id="PF00881"/>
    </source>
</evidence>
<evidence type="ECO:0000313" key="8">
    <source>
        <dbReference type="Proteomes" id="UP000622860"/>
    </source>
</evidence>
<dbReference type="SUPFAM" id="SSF55469">
    <property type="entry name" value="FMN-dependent nitroreductase-like"/>
    <property type="match status" value="1"/>
</dbReference>
<dbReference type="GO" id="GO:0016491">
    <property type="term" value="F:oxidoreductase activity"/>
    <property type="evidence" value="ECO:0007669"/>
    <property type="project" value="UniProtKB-UniRule"/>
</dbReference>
<reference evidence="7" key="1">
    <citation type="journal article" date="2014" name="Int. J. Syst. Evol. Microbiol.">
        <title>Complete genome sequence of Corynebacterium casei LMG S-19264T (=DSM 44701T), isolated from a smear-ripened cheese.</title>
        <authorList>
            <consortium name="US DOE Joint Genome Institute (JGI-PGF)"/>
            <person name="Walter F."/>
            <person name="Albersmeier A."/>
            <person name="Kalinowski J."/>
            <person name="Ruckert C."/>
        </authorList>
    </citation>
    <scope>NUCLEOTIDE SEQUENCE</scope>
    <source>
        <strain evidence="7">CGMCC 1.12754</strain>
    </source>
</reference>
<keyword evidence="2 5" id="KW-0285">Flavoprotein</keyword>
<evidence type="ECO:0000256" key="4">
    <source>
        <dbReference type="ARBA" id="ARBA00023002"/>
    </source>
</evidence>
<keyword evidence="5" id="KW-0521">NADP</keyword>
<evidence type="ECO:0000256" key="3">
    <source>
        <dbReference type="ARBA" id="ARBA00022643"/>
    </source>
</evidence>
<proteinExistence type="inferred from homology"/>
<evidence type="ECO:0000313" key="7">
    <source>
        <dbReference type="EMBL" id="GGG70500.1"/>
    </source>
</evidence>
<evidence type="ECO:0000256" key="5">
    <source>
        <dbReference type="PIRNR" id="PIRNR005426"/>
    </source>
</evidence>
<sequence length="247" mass="28310">MNSTIETILRHRSIRKFKNDPITPEQIKTIVKCAQHASTSSYVMAYTIIGITDETIKEELTTISGHEHVKNSSHLFLFCADLNRIYHLASKEDQEKMKESIESTEQFLVATIDTALAAQNAVIAAESMGLGVCYIGGIRNNIKSVNDILELPDYVIPLFGLAVGYPAHQPEQKPRLPLNVIYHENTYDIKKQTSLIEQFDKDLEKYYIQRGENARTDTWSDQMIRKYTNPIRMDVTQFVKDKKLNKR</sequence>
<dbReference type="InterPro" id="IPR016446">
    <property type="entry name" value="Flavin_OxRdtase_Frp"/>
</dbReference>
<organism evidence="7 8">
    <name type="scientific">Virgibacillus oceani</name>
    <dbReference type="NCBI Taxonomy" id="1479511"/>
    <lineage>
        <taxon>Bacteria</taxon>
        <taxon>Bacillati</taxon>
        <taxon>Bacillota</taxon>
        <taxon>Bacilli</taxon>
        <taxon>Bacillales</taxon>
        <taxon>Bacillaceae</taxon>
        <taxon>Virgibacillus</taxon>
    </lineage>
</organism>
<dbReference type="PIRSF" id="PIRSF005426">
    <property type="entry name" value="Frp"/>
    <property type="match status" value="1"/>
</dbReference>
<evidence type="ECO:0000256" key="1">
    <source>
        <dbReference type="ARBA" id="ARBA00008366"/>
    </source>
</evidence>
<reference evidence="7" key="2">
    <citation type="submission" date="2020-09" db="EMBL/GenBank/DDBJ databases">
        <authorList>
            <person name="Sun Q."/>
            <person name="Zhou Y."/>
        </authorList>
    </citation>
    <scope>NUCLEOTIDE SEQUENCE</scope>
    <source>
        <strain evidence="7">CGMCC 1.12754</strain>
    </source>
</reference>
<dbReference type="InterPro" id="IPR029479">
    <property type="entry name" value="Nitroreductase"/>
</dbReference>
<dbReference type="NCBIfam" id="NF008033">
    <property type="entry name" value="PRK10765.1"/>
    <property type="match status" value="1"/>
</dbReference>
<dbReference type="CDD" id="cd02146">
    <property type="entry name" value="NfsA-like"/>
    <property type="match status" value="1"/>
</dbReference>
<dbReference type="Gene3D" id="3.40.109.10">
    <property type="entry name" value="NADH Oxidase"/>
    <property type="match status" value="1"/>
</dbReference>
<dbReference type="PANTHER" id="PTHR43425:SF3">
    <property type="entry name" value="NADPH-DEPENDENT OXIDOREDUCTASE"/>
    <property type="match status" value="1"/>
</dbReference>
<dbReference type="PANTHER" id="PTHR43425">
    <property type="entry name" value="OXYGEN-INSENSITIVE NADPH NITROREDUCTASE"/>
    <property type="match status" value="1"/>
</dbReference>
<dbReference type="EMBL" id="BMFR01000003">
    <property type="protein sequence ID" value="GGG70500.1"/>
    <property type="molecule type" value="Genomic_DNA"/>
</dbReference>
<keyword evidence="4 5" id="KW-0560">Oxidoreductase</keyword>
<keyword evidence="8" id="KW-1185">Reference proteome</keyword>
<keyword evidence="3 5" id="KW-0288">FMN</keyword>
<dbReference type="Proteomes" id="UP000622860">
    <property type="component" value="Unassembled WGS sequence"/>
</dbReference>
<dbReference type="InterPro" id="IPR000415">
    <property type="entry name" value="Nitroreductase-like"/>
</dbReference>
<gene>
    <name evidence="7" type="primary">nfrA1</name>
    <name evidence="7" type="ORF">GCM10011398_13280</name>
</gene>
<evidence type="ECO:0000256" key="2">
    <source>
        <dbReference type="ARBA" id="ARBA00022630"/>
    </source>
</evidence>
<accession>A0A917H8U9</accession>
<name>A0A917H8U9_9BACI</name>